<reference evidence="4" key="2">
    <citation type="submission" date="2013-12" db="EMBL/GenBank/DDBJ databases">
        <authorList>
            <person name="Yu Y."/>
            <person name="Lee S."/>
            <person name="de Baynast K."/>
            <person name="Wissotski M."/>
            <person name="Liu L."/>
            <person name="Talag J."/>
            <person name="Goicoechea J."/>
            <person name="Angelova A."/>
            <person name="Jetty R."/>
            <person name="Kudrna D."/>
            <person name="Golser W."/>
            <person name="Rivera L."/>
            <person name="Zhang J."/>
            <person name="Wing R."/>
        </authorList>
    </citation>
    <scope>NUCLEOTIDE SEQUENCE</scope>
</reference>
<dbReference type="Gramene" id="LPERR11G12180.2">
    <property type="protein sequence ID" value="LPERR11G12180.2"/>
    <property type="gene ID" value="LPERR11G12180"/>
</dbReference>
<feature type="compositionally biased region" description="Basic and acidic residues" evidence="1">
    <location>
        <begin position="31"/>
        <end position="41"/>
    </location>
</feature>
<dbReference type="Gene3D" id="1.20.1280.50">
    <property type="match status" value="1"/>
</dbReference>
<dbReference type="InterPro" id="IPR053772">
    <property type="entry name" value="At1g61320/At1g61330-like"/>
</dbReference>
<dbReference type="SUPFAM" id="SSF81383">
    <property type="entry name" value="F-box domain"/>
    <property type="match status" value="1"/>
</dbReference>
<dbReference type="PANTHER" id="PTHR34145">
    <property type="entry name" value="OS02G0105600 PROTEIN"/>
    <property type="match status" value="1"/>
</dbReference>
<keyword evidence="4" id="KW-1185">Reference proteome</keyword>
<evidence type="ECO:0000256" key="1">
    <source>
        <dbReference type="SAM" id="MobiDB-lite"/>
    </source>
</evidence>
<feature type="domain" description="F-box" evidence="2">
    <location>
        <begin position="57"/>
        <end position="100"/>
    </location>
</feature>
<dbReference type="SMART" id="SM00256">
    <property type="entry name" value="FBOX"/>
    <property type="match status" value="1"/>
</dbReference>
<dbReference type="AlphaFoldDB" id="A0A0D9XSL6"/>
<name>A0A0D9XSL6_9ORYZ</name>
<evidence type="ECO:0000313" key="3">
    <source>
        <dbReference type="EnsemblPlants" id="LPERR11G12180.2"/>
    </source>
</evidence>
<feature type="region of interest" description="Disordered" evidence="1">
    <location>
        <begin position="1"/>
        <end position="41"/>
    </location>
</feature>
<accession>A0A0D9XSL6</accession>
<evidence type="ECO:0000313" key="4">
    <source>
        <dbReference type="Proteomes" id="UP000032180"/>
    </source>
</evidence>
<protein>
    <recommendedName>
        <fullName evidence="2">F-box domain-containing protein</fullName>
    </recommendedName>
</protein>
<organism evidence="3 4">
    <name type="scientific">Leersia perrieri</name>
    <dbReference type="NCBI Taxonomy" id="77586"/>
    <lineage>
        <taxon>Eukaryota</taxon>
        <taxon>Viridiplantae</taxon>
        <taxon>Streptophyta</taxon>
        <taxon>Embryophyta</taxon>
        <taxon>Tracheophyta</taxon>
        <taxon>Spermatophyta</taxon>
        <taxon>Magnoliopsida</taxon>
        <taxon>Liliopsida</taxon>
        <taxon>Poales</taxon>
        <taxon>Poaceae</taxon>
        <taxon>BOP clade</taxon>
        <taxon>Oryzoideae</taxon>
        <taxon>Oryzeae</taxon>
        <taxon>Oryzinae</taxon>
        <taxon>Leersia</taxon>
    </lineage>
</organism>
<reference evidence="3" key="3">
    <citation type="submission" date="2015-04" db="UniProtKB">
        <authorList>
            <consortium name="EnsemblPlants"/>
        </authorList>
    </citation>
    <scope>IDENTIFICATION</scope>
</reference>
<dbReference type="HOGENOM" id="CLU_010721_4_2_1"/>
<dbReference type="InterPro" id="IPR055357">
    <property type="entry name" value="LRR_At1g61320_AtMIF1"/>
</dbReference>
<sequence length="431" mass="49152">MIDLSKPQLRRWRPRKGEPSVWAGGSSTSQAKEKIATKRKEFPLQRDDCSSCDKRTRLEISSLPEDLLPMILSHVPMRDAARAACVSRAFLHSWRYYPYLIFNAETLALNQKNTNDRTPMDFITVVDNIMRNHSGVGVKTFKLELDHGYAVHPSHLDRWLKAASTLKIKEFAFELPLGSKTEYNFPYSLLFSDNHTGNSVQSFCLSSCAFHPAVRFDCLRSLMSVHLSWVDITGEELACFLSNSFNLQSLEIPRCCKISFLKTPIVLQQLNCLQVEQCSRLHMIEINAPMLSRFHYRGPLIEISLGDSIQLKDVNVLCYPWPCMFHYARTKLPTIARNIENLFVMTCDEDVQTPMVSSKFLHLKYLEMVFIGPRKKSPACYDFFSLVSFLDASPALETFILHLDSVGTMNDCILGGSSELRKLHKCITTTT</sequence>
<dbReference type="Pfam" id="PF23622">
    <property type="entry name" value="LRR_At1g61320_AtMIF1"/>
    <property type="match status" value="1"/>
</dbReference>
<dbReference type="PROSITE" id="PS50181">
    <property type="entry name" value="FBOX"/>
    <property type="match status" value="1"/>
</dbReference>
<evidence type="ECO:0000259" key="2">
    <source>
        <dbReference type="PROSITE" id="PS50181"/>
    </source>
</evidence>
<dbReference type="InterPro" id="IPR036047">
    <property type="entry name" value="F-box-like_dom_sf"/>
</dbReference>
<proteinExistence type="predicted"/>
<dbReference type="Proteomes" id="UP000032180">
    <property type="component" value="Chromosome 11"/>
</dbReference>
<dbReference type="EnsemblPlants" id="LPERR11G12180.2">
    <property type="protein sequence ID" value="LPERR11G12180.2"/>
    <property type="gene ID" value="LPERR11G12180"/>
</dbReference>
<reference evidence="3 4" key="1">
    <citation type="submission" date="2012-08" db="EMBL/GenBank/DDBJ databases">
        <title>Oryza genome evolution.</title>
        <authorList>
            <person name="Wing R.A."/>
        </authorList>
    </citation>
    <scope>NUCLEOTIDE SEQUENCE</scope>
</reference>
<dbReference type="PANTHER" id="PTHR34145:SF14">
    <property type="entry name" value="EXPRESSED PROTEIN"/>
    <property type="match status" value="1"/>
</dbReference>
<dbReference type="InterPro" id="IPR001810">
    <property type="entry name" value="F-box_dom"/>
</dbReference>
<dbReference type="Pfam" id="PF00646">
    <property type="entry name" value="F-box"/>
    <property type="match status" value="1"/>
</dbReference>